<keyword evidence="3" id="KW-0238">DNA-binding</keyword>
<evidence type="ECO:0000313" key="3">
    <source>
        <dbReference type="EMBL" id="MBB4741048.1"/>
    </source>
</evidence>
<proteinExistence type="predicted"/>
<dbReference type="GO" id="GO:0003677">
    <property type="term" value="F:DNA binding"/>
    <property type="evidence" value="ECO:0007669"/>
    <property type="project" value="UniProtKB-KW"/>
</dbReference>
<dbReference type="GO" id="GO:0003700">
    <property type="term" value="F:DNA-binding transcription factor activity"/>
    <property type="evidence" value="ECO:0007669"/>
    <property type="project" value="InterPro"/>
</dbReference>
<protein>
    <submittedName>
        <fullName evidence="3">DNA-binding MarR family transcriptional regulator</fullName>
    </submittedName>
</protein>
<dbReference type="InterPro" id="IPR039422">
    <property type="entry name" value="MarR/SlyA-like"/>
</dbReference>
<sequence length="214" mass="21946">MTPDRPAPPDVSHPPAGEATLADPSPAAAGEATLADVSHPATGEATRADPSHPAAGEATLADPSHAAARHAWRLMRSLVTEQHDTKTRVCEALGMSFVRVKALGLLAAGPRTLRELAATLACDPPYATVITADLAARGLVRREPNPADGRSRLVTLTDSGHLAAAEADRILGTPPPELLALPAADLATLDRILTRVASGSGTPSGTRETAADHA</sequence>
<dbReference type="EMBL" id="JACHNB010000001">
    <property type="protein sequence ID" value="MBB4741048.1"/>
    <property type="molecule type" value="Genomic_DNA"/>
</dbReference>
<feature type="region of interest" description="Disordered" evidence="1">
    <location>
        <begin position="1"/>
        <end position="64"/>
    </location>
</feature>
<dbReference type="Gene3D" id="1.10.10.10">
    <property type="entry name" value="Winged helix-like DNA-binding domain superfamily/Winged helix DNA-binding domain"/>
    <property type="match status" value="1"/>
</dbReference>
<dbReference type="SUPFAM" id="SSF46785">
    <property type="entry name" value="Winged helix' DNA-binding domain"/>
    <property type="match status" value="1"/>
</dbReference>
<dbReference type="SMART" id="SM00347">
    <property type="entry name" value="HTH_MARR"/>
    <property type="match status" value="1"/>
</dbReference>
<gene>
    <name evidence="3" type="ORF">BJY16_004507</name>
</gene>
<dbReference type="RefSeq" id="WP_239176742.1">
    <property type="nucleotide sequence ID" value="NZ_BAABFG010000005.1"/>
</dbReference>
<dbReference type="Proteomes" id="UP000546162">
    <property type="component" value="Unassembled WGS sequence"/>
</dbReference>
<dbReference type="Pfam" id="PF12802">
    <property type="entry name" value="MarR_2"/>
    <property type="match status" value="1"/>
</dbReference>
<dbReference type="InterPro" id="IPR036388">
    <property type="entry name" value="WH-like_DNA-bd_sf"/>
</dbReference>
<comment type="caution">
    <text evidence="3">The sequence shown here is derived from an EMBL/GenBank/DDBJ whole genome shotgun (WGS) entry which is preliminary data.</text>
</comment>
<evidence type="ECO:0000259" key="2">
    <source>
        <dbReference type="PROSITE" id="PS50995"/>
    </source>
</evidence>
<dbReference type="InterPro" id="IPR000835">
    <property type="entry name" value="HTH_MarR-typ"/>
</dbReference>
<evidence type="ECO:0000313" key="4">
    <source>
        <dbReference type="Proteomes" id="UP000546162"/>
    </source>
</evidence>
<feature type="compositionally biased region" description="Pro residues" evidence="1">
    <location>
        <begin position="1"/>
        <end position="12"/>
    </location>
</feature>
<dbReference type="PROSITE" id="PS50995">
    <property type="entry name" value="HTH_MARR_2"/>
    <property type="match status" value="1"/>
</dbReference>
<evidence type="ECO:0000256" key="1">
    <source>
        <dbReference type="SAM" id="MobiDB-lite"/>
    </source>
</evidence>
<dbReference type="PANTHER" id="PTHR33164:SF43">
    <property type="entry name" value="HTH-TYPE TRANSCRIPTIONAL REPRESSOR YETL"/>
    <property type="match status" value="1"/>
</dbReference>
<accession>A0A7W7M8L0</accession>
<keyword evidence="4" id="KW-1185">Reference proteome</keyword>
<name>A0A7W7M8L0_9ACTN</name>
<dbReference type="AlphaFoldDB" id="A0A7W7M8L0"/>
<reference evidence="3 4" key="1">
    <citation type="submission" date="2020-08" db="EMBL/GenBank/DDBJ databases">
        <title>Sequencing the genomes of 1000 actinobacteria strains.</title>
        <authorList>
            <person name="Klenk H.-P."/>
        </authorList>
    </citation>
    <scope>NUCLEOTIDE SEQUENCE [LARGE SCALE GENOMIC DNA]</scope>
    <source>
        <strain evidence="3 4">DSM 45809</strain>
    </source>
</reference>
<organism evidence="3 4">
    <name type="scientific">Actinoplanes octamycinicus</name>
    <dbReference type="NCBI Taxonomy" id="135948"/>
    <lineage>
        <taxon>Bacteria</taxon>
        <taxon>Bacillati</taxon>
        <taxon>Actinomycetota</taxon>
        <taxon>Actinomycetes</taxon>
        <taxon>Micromonosporales</taxon>
        <taxon>Micromonosporaceae</taxon>
        <taxon>Actinoplanes</taxon>
    </lineage>
</organism>
<feature type="domain" description="HTH marR-type" evidence="2">
    <location>
        <begin position="64"/>
        <end position="198"/>
    </location>
</feature>
<dbReference type="GO" id="GO:0006950">
    <property type="term" value="P:response to stress"/>
    <property type="evidence" value="ECO:0007669"/>
    <property type="project" value="TreeGrafter"/>
</dbReference>
<dbReference type="PANTHER" id="PTHR33164">
    <property type="entry name" value="TRANSCRIPTIONAL REGULATOR, MARR FAMILY"/>
    <property type="match status" value="1"/>
</dbReference>
<dbReference type="InterPro" id="IPR036390">
    <property type="entry name" value="WH_DNA-bd_sf"/>
</dbReference>